<dbReference type="InterPro" id="IPR001737">
    <property type="entry name" value="KsgA/Erm"/>
</dbReference>
<dbReference type="GO" id="GO:0005829">
    <property type="term" value="C:cytosol"/>
    <property type="evidence" value="ECO:0007669"/>
    <property type="project" value="TreeGrafter"/>
</dbReference>
<comment type="caution">
    <text evidence="10">The sequence shown here is derived from an EMBL/GenBank/DDBJ whole genome shotgun (WGS) entry which is preliminary data.</text>
</comment>
<dbReference type="EC" id="2.1.1.182" evidence="7"/>
<dbReference type="PANTHER" id="PTHR11727">
    <property type="entry name" value="DIMETHYLADENOSINE TRANSFERASE"/>
    <property type="match status" value="1"/>
</dbReference>
<dbReference type="Gene3D" id="3.40.50.150">
    <property type="entry name" value="Vaccinia Virus protein VP39"/>
    <property type="match status" value="1"/>
</dbReference>
<keyword evidence="1 7" id="KW-0963">Cytoplasm</keyword>
<dbReference type="PANTHER" id="PTHR11727:SF7">
    <property type="entry name" value="DIMETHYLADENOSINE TRANSFERASE-RELATED"/>
    <property type="match status" value="1"/>
</dbReference>
<dbReference type="InterPro" id="IPR020596">
    <property type="entry name" value="rRNA_Ade_Mease_Trfase_CS"/>
</dbReference>
<proteinExistence type="inferred from homology"/>
<keyword evidence="2 7" id="KW-0698">rRNA processing</keyword>
<name>A0A9D1Z653_9FIRM</name>
<keyword evidence="3 7" id="KW-0489">Methyltransferase</keyword>
<evidence type="ECO:0000256" key="3">
    <source>
        <dbReference type="ARBA" id="ARBA00022603"/>
    </source>
</evidence>
<evidence type="ECO:0000256" key="5">
    <source>
        <dbReference type="ARBA" id="ARBA00022691"/>
    </source>
</evidence>
<evidence type="ECO:0000313" key="11">
    <source>
        <dbReference type="Proteomes" id="UP000824135"/>
    </source>
</evidence>
<feature type="binding site" evidence="7 8">
    <location>
        <position position="49"/>
    </location>
    <ligand>
        <name>S-adenosyl-L-methionine</name>
        <dbReference type="ChEBI" id="CHEBI:59789"/>
    </ligand>
</feature>
<evidence type="ECO:0000256" key="6">
    <source>
        <dbReference type="ARBA" id="ARBA00022884"/>
    </source>
</evidence>
<reference evidence="10" key="1">
    <citation type="journal article" date="2021" name="PeerJ">
        <title>Extensive microbial diversity within the chicken gut microbiome revealed by metagenomics and culture.</title>
        <authorList>
            <person name="Gilroy R."/>
            <person name="Ravi A."/>
            <person name="Getino M."/>
            <person name="Pursley I."/>
            <person name="Horton D.L."/>
            <person name="Alikhan N.F."/>
            <person name="Baker D."/>
            <person name="Gharbi K."/>
            <person name="Hall N."/>
            <person name="Watson M."/>
            <person name="Adriaenssens E.M."/>
            <person name="Foster-Nyarko E."/>
            <person name="Jarju S."/>
            <person name="Secka A."/>
            <person name="Antonio M."/>
            <person name="Oren A."/>
            <person name="Chaudhuri R.R."/>
            <person name="La Ragione R."/>
            <person name="Hildebrand F."/>
            <person name="Pallen M.J."/>
        </authorList>
    </citation>
    <scope>NUCLEOTIDE SEQUENCE</scope>
    <source>
        <strain evidence="10">CHK199-9574</strain>
    </source>
</reference>
<evidence type="ECO:0000256" key="7">
    <source>
        <dbReference type="HAMAP-Rule" id="MF_00607"/>
    </source>
</evidence>
<dbReference type="SMART" id="SM00650">
    <property type="entry name" value="rADc"/>
    <property type="match status" value="1"/>
</dbReference>
<protein>
    <recommendedName>
        <fullName evidence="7">Ribosomal RNA small subunit methyltransferase A</fullName>
        <ecNumber evidence="7">2.1.1.182</ecNumber>
    </recommendedName>
    <alternativeName>
        <fullName evidence="7">16S rRNA (adenine(1518)-N(6)/adenine(1519)-N(6))-dimethyltransferase</fullName>
    </alternativeName>
    <alternativeName>
        <fullName evidence="7">16S rRNA dimethyladenosine transferase</fullName>
    </alternativeName>
    <alternativeName>
        <fullName evidence="7">16S rRNA dimethylase</fullName>
    </alternativeName>
    <alternativeName>
        <fullName evidence="7">S-adenosylmethionine-6-N', N'-adenosyl(rRNA) dimethyltransferase</fullName>
    </alternativeName>
</protein>
<comment type="subcellular location">
    <subcellularLocation>
        <location evidence="7">Cytoplasm</location>
    </subcellularLocation>
</comment>
<keyword evidence="6 7" id="KW-0694">RNA-binding</keyword>
<dbReference type="InterPro" id="IPR029063">
    <property type="entry name" value="SAM-dependent_MTases_sf"/>
</dbReference>
<dbReference type="Proteomes" id="UP000824135">
    <property type="component" value="Unassembled WGS sequence"/>
</dbReference>
<dbReference type="EMBL" id="DXCO01000005">
    <property type="protein sequence ID" value="HIY77555.1"/>
    <property type="molecule type" value="Genomic_DNA"/>
</dbReference>
<evidence type="ECO:0000256" key="4">
    <source>
        <dbReference type="ARBA" id="ARBA00022679"/>
    </source>
</evidence>
<dbReference type="GO" id="GO:0003723">
    <property type="term" value="F:RNA binding"/>
    <property type="evidence" value="ECO:0007669"/>
    <property type="project" value="UniProtKB-UniRule"/>
</dbReference>
<evidence type="ECO:0000256" key="1">
    <source>
        <dbReference type="ARBA" id="ARBA00022490"/>
    </source>
</evidence>
<organism evidence="10 11">
    <name type="scientific">Candidatus Borkfalkia excrementavium</name>
    <dbReference type="NCBI Taxonomy" id="2838505"/>
    <lineage>
        <taxon>Bacteria</taxon>
        <taxon>Bacillati</taxon>
        <taxon>Bacillota</taxon>
        <taxon>Clostridia</taxon>
        <taxon>Christensenellales</taxon>
        <taxon>Christensenellaceae</taxon>
        <taxon>Candidatus Borkfalkia</taxon>
    </lineage>
</organism>
<dbReference type="GO" id="GO:0052908">
    <property type="term" value="F:16S rRNA (adenine(1518)-N(6)/adenine(1519)-N(6))-dimethyltransferase activity"/>
    <property type="evidence" value="ECO:0007669"/>
    <property type="project" value="UniProtKB-EC"/>
</dbReference>
<keyword evidence="4 7" id="KW-0808">Transferase</keyword>
<dbReference type="CDD" id="cd02440">
    <property type="entry name" value="AdoMet_MTases"/>
    <property type="match status" value="1"/>
</dbReference>
<dbReference type="PROSITE" id="PS51689">
    <property type="entry name" value="SAM_RNA_A_N6_MT"/>
    <property type="match status" value="1"/>
</dbReference>
<dbReference type="InterPro" id="IPR023165">
    <property type="entry name" value="rRNA_Ade_diMease-like_C"/>
</dbReference>
<keyword evidence="5 7" id="KW-0949">S-adenosyl-L-methionine</keyword>
<feature type="binding site" evidence="7 8">
    <location>
        <position position="116"/>
    </location>
    <ligand>
        <name>S-adenosyl-L-methionine</name>
        <dbReference type="ChEBI" id="CHEBI:59789"/>
    </ligand>
</feature>
<dbReference type="HAMAP" id="MF_00607">
    <property type="entry name" value="16SrRNA_methyltr_A"/>
    <property type="match status" value="1"/>
</dbReference>
<evidence type="ECO:0000313" key="10">
    <source>
        <dbReference type="EMBL" id="HIY77555.1"/>
    </source>
</evidence>
<feature type="binding site" evidence="7 8">
    <location>
        <position position="22"/>
    </location>
    <ligand>
        <name>S-adenosyl-L-methionine</name>
        <dbReference type="ChEBI" id="CHEBI:59789"/>
    </ligand>
</feature>
<dbReference type="FunFam" id="3.40.50.150:FF:000023">
    <property type="entry name" value="Ribosomal RNA small subunit methyltransferase A"/>
    <property type="match status" value="1"/>
</dbReference>
<comment type="catalytic activity">
    <reaction evidence="7">
        <text>adenosine(1518)/adenosine(1519) in 16S rRNA + 4 S-adenosyl-L-methionine = N(6)-dimethyladenosine(1518)/N(6)-dimethyladenosine(1519) in 16S rRNA + 4 S-adenosyl-L-homocysteine + 4 H(+)</text>
        <dbReference type="Rhea" id="RHEA:19609"/>
        <dbReference type="Rhea" id="RHEA-COMP:10232"/>
        <dbReference type="Rhea" id="RHEA-COMP:10233"/>
        <dbReference type="ChEBI" id="CHEBI:15378"/>
        <dbReference type="ChEBI" id="CHEBI:57856"/>
        <dbReference type="ChEBI" id="CHEBI:59789"/>
        <dbReference type="ChEBI" id="CHEBI:74411"/>
        <dbReference type="ChEBI" id="CHEBI:74493"/>
        <dbReference type="EC" id="2.1.1.182"/>
    </reaction>
</comment>
<feature type="binding site" evidence="7 8">
    <location>
        <position position="70"/>
    </location>
    <ligand>
        <name>S-adenosyl-L-methionine</name>
        <dbReference type="ChEBI" id="CHEBI:59789"/>
    </ligand>
</feature>
<sequence length="282" mass="31524">METVREILARHGFSFKKQFGQNFITDTNLLRSIVDLAGTDKETSVLEIGCGAGTLTREIAAAAKSVLAFEIDEKLAPILRETLRDCPNAKVVFRDFLKTDLKTIEQQLPDYTVIANLPYYITSPLVMKFIDESDKAQKLVIMVQDDVAKRFCARENTPEYGAITAAIALKAEAEIVKSVPRRMFFPVPNVDSAVVKLTFRRGRLPVKSEEFYKKTVRCAFANRRKTLENNLVNSFSLTREEARGILAGAGVPDKARGETLSPESLAKLSDILYEALRRTDKA</sequence>
<evidence type="ECO:0000256" key="8">
    <source>
        <dbReference type="PROSITE-ProRule" id="PRU01026"/>
    </source>
</evidence>
<comment type="similarity">
    <text evidence="7">Belongs to the class I-like SAM-binding methyltransferase superfamily. rRNA adenine N(6)-methyltransferase family. RsmA subfamily.</text>
</comment>
<evidence type="ECO:0000256" key="2">
    <source>
        <dbReference type="ARBA" id="ARBA00022552"/>
    </source>
</evidence>
<dbReference type="Pfam" id="PF00398">
    <property type="entry name" value="RrnaAD"/>
    <property type="match status" value="1"/>
</dbReference>
<dbReference type="SUPFAM" id="SSF53335">
    <property type="entry name" value="S-adenosyl-L-methionine-dependent methyltransferases"/>
    <property type="match status" value="1"/>
</dbReference>
<feature type="binding site" evidence="7 8">
    <location>
        <position position="95"/>
    </location>
    <ligand>
        <name>S-adenosyl-L-methionine</name>
        <dbReference type="ChEBI" id="CHEBI:59789"/>
    </ligand>
</feature>
<comment type="function">
    <text evidence="7">Specifically dimethylates two adjacent adenosines (A1518 and A1519) in the loop of a conserved hairpin near the 3'-end of 16S rRNA in the 30S particle. May play a critical role in biogenesis of 30S subunits.</text>
</comment>
<dbReference type="InterPro" id="IPR011530">
    <property type="entry name" value="rRNA_adenine_dimethylase"/>
</dbReference>
<dbReference type="PROSITE" id="PS01131">
    <property type="entry name" value="RRNA_A_DIMETH"/>
    <property type="match status" value="1"/>
</dbReference>
<feature type="binding site" evidence="7 8">
    <location>
        <position position="24"/>
    </location>
    <ligand>
        <name>S-adenosyl-L-methionine</name>
        <dbReference type="ChEBI" id="CHEBI:59789"/>
    </ligand>
</feature>
<dbReference type="AlphaFoldDB" id="A0A9D1Z653"/>
<gene>
    <name evidence="7 10" type="primary">rsmA</name>
    <name evidence="7" type="synonym">ksgA</name>
    <name evidence="10" type="ORF">H9728_00770</name>
</gene>
<dbReference type="Gene3D" id="1.10.8.100">
    <property type="entry name" value="Ribosomal RNA adenine dimethylase-like, domain 2"/>
    <property type="match status" value="1"/>
</dbReference>
<dbReference type="NCBIfam" id="TIGR00755">
    <property type="entry name" value="ksgA"/>
    <property type="match status" value="1"/>
</dbReference>
<feature type="domain" description="Ribosomal RNA adenine methylase transferase N-terminal" evidence="9">
    <location>
        <begin position="29"/>
        <end position="201"/>
    </location>
</feature>
<accession>A0A9D1Z653</accession>
<reference evidence="10" key="2">
    <citation type="submission" date="2021-04" db="EMBL/GenBank/DDBJ databases">
        <authorList>
            <person name="Gilroy R."/>
        </authorList>
    </citation>
    <scope>NUCLEOTIDE SEQUENCE</scope>
    <source>
        <strain evidence="10">CHK199-9574</strain>
    </source>
</reference>
<evidence type="ECO:0000259" key="9">
    <source>
        <dbReference type="SMART" id="SM00650"/>
    </source>
</evidence>
<dbReference type="InterPro" id="IPR020598">
    <property type="entry name" value="rRNA_Ade_methylase_Trfase_N"/>
</dbReference>